<dbReference type="InterPro" id="IPR003018">
    <property type="entry name" value="GAF"/>
</dbReference>
<evidence type="ECO:0000259" key="3">
    <source>
        <dbReference type="PROSITE" id="PS50113"/>
    </source>
</evidence>
<evidence type="ECO:0000256" key="1">
    <source>
        <dbReference type="ARBA" id="ARBA00012528"/>
    </source>
</evidence>
<dbReference type="CDD" id="cd00130">
    <property type="entry name" value="PAS"/>
    <property type="match status" value="1"/>
</dbReference>
<sequence length="500" mass="56520">MVFWDYMPMQTGTFNSLGGDYEEGTKASLLSAIARNAEELTSGKGWPDGVNDLLETLGRATGVSRVWIFQTVSVTPTHITQNYTFEWAAAPEYAQLGMSMFNMFTNAIDQNEYRELIRSRQRGEWQKTMTRDLEPGYLLDSQTIQNIKSMLTIPIMVDEEWWGTLGFDDCEREYDWDDVEIALLRTAAYLISNAVLRDRLSAKRKQFQILRGITDSAAWSYDFRTGQVWLAAELIHTVPMPVENLNLSLRGGLRHIHPEDRRPLLRAVRAYMDGDKEVFRYDVRLFTDCGDQRWVELIGNLSRGRSGRPEQFAGIAVDIRARKQEEERLRVEAVTDPLTGVLNRRVFWRELQSRLDRSIGYREPLALLILDIDRFKTLNDTHGHVAGDGVLRQFAARCMKAVRAGDVVARLGGDEFVILLPGERCPSARVVAERILKSVAEEPFTVDGRDFQVTASIGLCVHDGSPVAPARILDAADAALYRAKRGGRNRLAEADDCPVG</sequence>
<dbReference type="Pfam" id="PF01590">
    <property type="entry name" value="GAF"/>
    <property type="match status" value="1"/>
</dbReference>
<dbReference type="PANTHER" id="PTHR45138">
    <property type="entry name" value="REGULATORY COMPONENTS OF SENSORY TRANSDUCTION SYSTEM"/>
    <property type="match status" value="1"/>
</dbReference>
<dbReference type="PANTHER" id="PTHR45138:SF9">
    <property type="entry name" value="DIGUANYLATE CYCLASE DGCM-RELATED"/>
    <property type="match status" value="1"/>
</dbReference>
<dbReference type="Proteomes" id="UP000295506">
    <property type="component" value="Unassembled WGS sequence"/>
</dbReference>
<dbReference type="InterPro" id="IPR043128">
    <property type="entry name" value="Rev_trsase/Diguanyl_cyclase"/>
</dbReference>
<dbReference type="Pfam" id="PF08447">
    <property type="entry name" value="PAS_3"/>
    <property type="match status" value="1"/>
</dbReference>
<dbReference type="Pfam" id="PF00990">
    <property type="entry name" value="GGDEF"/>
    <property type="match status" value="1"/>
</dbReference>
<dbReference type="Gene3D" id="3.30.70.270">
    <property type="match status" value="1"/>
</dbReference>
<dbReference type="InterPro" id="IPR000160">
    <property type="entry name" value="GGDEF_dom"/>
</dbReference>
<dbReference type="InterPro" id="IPR013655">
    <property type="entry name" value="PAS_fold_3"/>
</dbReference>
<gene>
    <name evidence="5" type="ORF">EDC59_10439</name>
</gene>
<dbReference type="PROSITE" id="PS50887">
    <property type="entry name" value="GGDEF"/>
    <property type="match status" value="1"/>
</dbReference>
<dbReference type="SUPFAM" id="SSF55785">
    <property type="entry name" value="PYP-like sensor domain (PAS domain)"/>
    <property type="match status" value="1"/>
</dbReference>
<dbReference type="Gene3D" id="3.30.450.40">
    <property type="match status" value="1"/>
</dbReference>
<accession>A0AA94PPS8</accession>
<comment type="caution">
    <text evidence="5">The sequence shown here is derived from an EMBL/GenBank/DDBJ whole genome shotgun (WGS) entry which is preliminary data.</text>
</comment>
<dbReference type="FunFam" id="3.30.70.270:FF:000001">
    <property type="entry name" value="Diguanylate cyclase domain protein"/>
    <property type="match status" value="1"/>
</dbReference>
<comment type="catalytic activity">
    <reaction evidence="2">
        <text>2 GTP = 3',3'-c-di-GMP + 2 diphosphate</text>
        <dbReference type="Rhea" id="RHEA:24898"/>
        <dbReference type="ChEBI" id="CHEBI:33019"/>
        <dbReference type="ChEBI" id="CHEBI:37565"/>
        <dbReference type="ChEBI" id="CHEBI:58805"/>
        <dbReference type="EC" id="2.7.7.65"/>
    </reaction>
</comment>
<evidence type="ECO:0000259" key="4">
    <source>
        <dbReference type="PROSITE" id="PS50887"/>
    </source>
</evidence>
<proteinExistence type="predicted"/>
<dbReference type="SMART" id="SM00065">
    <property type="entry name" value="GAF"/>
    <property type="match status" value="1"/>
</dbReference>
<dbReference type="InterPro" id="IPR035965">
    <property type="entry name" value="PAS-like_dom_sf"/>
</dbReference>
<feature type="domain" description="PAC" evidence="3">
    <location>
        <begin position="279"/>
        <end position="331"/>
    </location>
</feature>
<name>A0AA94PPS8_9BACT</name>
<dbReference type="InterPro" id="IPR000700">
    <property type="entry name" value="PAS-assoc_C"/>
</dbReference>
<dbReference type="NCBIfam" id="TIGR00229">
    <property type="entry name" value="sensory_box"/>
    <property type="match status" value="1"/>
</dbReference>
<dbReference type="InterPro" id="IPR029787">
    <property type="entry name" value="Nucleotide_cyclase"/>
</dbReference>
<evidence type="ECO:0000256" key="2">
    <source>
        <dbReference type="ARBA" id="ARBA00034247"/>
    </source>
</evidence>
<protein>
    <recommendedName>
        <fullName evidence="1">diguanylate cyclase</fullName>
        <ecNumber evidence="1">2.7.7.65</ecNumber>
    </recommendedName>
</protein>
<dbReference type="EMBL" id="SOBK01000004">
    <property type="protein sequence ID" value="TDT89046.1"/>
    <property type="molecule type" value="Genomic_DNA"/>
</dbReference>
<dbReference type="NCBIfam" id="TIGR00254">
    <property type="entry name" value="GGDEF"/>
    <property type="match status" value="1"/>
</dbReference>
<organism evidence="5 6">
    <name type="scientific">Pseudodesulfovibrio indicus</name>
    <dbReference type="NCBI Taxonomy" id="1716143"/>
    <lineage>
        <taxon>Bacteria</taxon>
        <taxon>Pseudomonadati</taxon>
        <taxon>Thermodesulfobacteriota</taxon>
        <taxon>Desulfovibrionia</taxon>
        <taxon>Desulfovibrionales</taxon>
        <taxon>Desulfovibrionaceae</taxon>
    </lineage>
</organism>
<evidence type="ECO:0000313" key="6">
    <source>
        <dbReference type="Proteomes" id="UP000295506"/>
    </source>
</evidence>
<dbReference type="InterPro" id="IPR000014">
    <property type="entry name" value="PAS"/>
</dbReference>
<dbReference type="PROSITE" id="PS50113">
    <property type="entry name" value="PAC"/>
    <property type="match status" value="1"/>
</dbReference>
<dbReference type="Gene3D" id="3.30.450.20">
    <property type="entry name" value="PAS domain"/>
    <property type="match status" value="1"/>
</dbReference>
<dbReference type="SMART" id="SM00267">
    <property type="entry name" value="GGDEF"/>
    <property type="match status" value="1"/>
</dbReference>
<dbReference type="SUPFAM" id="SSF55781">
    <property type="entry name" value="GAF domain-like"/>
    <property type="match status" value="1"/>
</dbReference>
<feature type="domain" description="GGDEF" evidence="4">
    <location>
        <begin position="363"/>
        <end position="496"/>
    </location>
</feature>
<dbReference type="InterPro" id="IPR050469">
    <property type="entry name" value="Diguanylate_Cyclase"/>
</dbReference>
<dbReference type="GO" id="GO:0052621">
    <property type="term" value="F:diguanylate cyclase activity"/>
    <property type="evidence" value="ECO:0007669"/>
    <property type="project" value="UniProtKB-EC"/>
</dbReference>
<dbReference type="CDD" id="cd01949">
    <property type="entry name" value="GGDEF"/>
    <property type="match status" value="1"/>
</dbReference>
<dbReference type="EC" id="2.7.7.65" evidence="1"/>
<reference evidence="5 6" key="1">
    <citation type="submission" date="2019-03" db="EMBL/GenBank/DDBJ databases">
        <title>Genomic Encyclopedia of Type Strains, Phase IV (KMG-IV): sequencing the most valuable type-strain genomes for metagenomic binning, comparative biology and taxonomic classification.</title>
        <authorList>
            <person name="Goeker M."/>
        </authorList>
    </citation>
    <scope>NUCLEOTIDE SEQUENCE [LARGE SCALE GENOMIC DNA]</scope>
    <source>
        <strain evidence="5 6">DSM 101483</strain>
    </source>
</reference>
<dbReference type="SUPFAM" id="SSF55073">
    <property type="entry name" value="Nucleotide cyclase"/>
    <property type="match status" value="1"/>
</dbReference>
<dbReference type="AlphaFoldDB" id="A0AA94PPS8"/>
<dbReference type="InterPro" id="IPR029016">
    <property type="entry name" value="GAF-like_dom_sf"/>
</dbReference>
<evidence type="ECO:0000313" key="5">
    <source>
        <dbReference type="EMBL" id="TDT89046.1"/>
    </source>
</evidence>